<dbReference type="RefSeq" id="XP_041160642.1">
    <property type="nucleotide sequence ID" value="XM_041300069.1"/>
</dbReference>
<evidence type="ECO:0000313" key="3">
    <source>
        <dbReference type="EMBL" id="KAG1794531.1"/>
    </source>
</evidence>
<comment type="caution">
    <text evidence="3">The sequence shown here is derived from an EMBL/GenBank/DDBJ whole genome shotgun (WGS) entry which is preliminary data.</text>
</comment>
<accession>A0A9P7AR72</accession>
<evidence type="ECO:0000256" key="2">
    <source>
        <dbReference type="SAM" id="MobiDB-lite"/>
    </source>
</evidence>
<gene>
    <name evidence="3" type="ORF">HD556DRAFT_1307913</name>
</gene>
<name>A0A9P7AR72_9AGAM</name>
<proteinExistence type="predicted"/>
<dbReference type="OrthoDB" id="2690050at2759"/>
<dbReference type="EMBL" id="JABBWE010000025">
    <property type="protein sequence ID" value="KAG1794531.1"/>
    <property type="molecule type" value="Genomic_DNA"/>
</dbReference>
<dbReference type="Proteomes" id="UP000719766">
    <property type="component" value="Unassembled WGS sequence"/>
</dbReference>
<keyword evidence="4" id="KW-1185">Reference proteome</keyword>
<dbReference type="GeneID" id="64593833"/>
<sequence length="568" mass="62629">MAPRSKYSPEQIAFMQTYHEKFLQCKANKNYEPFWSPFFEEWSKDIPLDEALSEEQLVAVAESWTLRQQMLGHIMKKGSAEKNYRVLKPWEMYSKIHYHDKVKDAVIAKQGSSSKPTKESAIHVITQQTKKAFEEESEEVREKVFAAVEAMKEKKRAEIQEAREQNKSDVNKEAYISKIASILTQFFEELHEMTDWVFTVLMGGPDPAMGGALDISSFHVGATKNNNRFSQTYPDFTQKVMVPYTQFVECVFPEAATLTRAKCSLPSGTSALPAHVSSCQNDDALGGIATDISPVFSGPALPAHALNTFTFNNQNDYHSAAASQIHDHSDVNFFSDFPQKPVDTAKDMELTQPLVLLPAPPRSPNTAYPSPSLIQLLLADSTLQPLIEQDPPLNYGLSSPPRIRHQFHNLGGLETTTDREYVFDHIDGPPASVSVPEQTASLPPLPPVPSASASFLTQSTLLPAPPPVTSSPKQDPPVPSASASFSTQSTLLPAPPPVMSPPEQEGGPSKRRKTIHPAAKGDARPPVDNSPVVEEGRGKRQRFQSKRAAAANDFGQIRASRKGKSARQ</sequence>
<reference evidence="3" key="1">
    <citation type="journal article" date="2020" name="New Phytol.">
        <title>Comparative genomics reveals dynamic genome evolution in host specialist ectomycorrhizal fungi.</title>
        <authorList>
            <person name="Lofgren L.A."/>
            <person name="Nguyen N.H."/>
            <person name="Vilgalys R."/>
            <person name="Ruytinx J."/>
            <person name="Liao H.L."/>
            <person name="Branco S."/>
            <person name="Kuo A."/>
            <person name="LaButti K."/>
            <person name="Lipzen A."/>
            <person name="Andreopoulos W."/>
            <person name="Pangilinan J."/>
            <person name="Riley R."/>
            <person name="Hundley H."/>
            <person name="Na H."/>
            <person name="Barry K."/>
            <person name="Grigoriev I.V."/>
            <person name="Stajich J.E."/>
            <person name="Kennedy P.G."/>
        </authorList>
    </citation>
    <scope>NUCLEOTIDE SEQUENCE</scope>
    <source>
        <strain evidence="3">S12</strain>
    </source>
</reference>
<protein>
    <submittedName>
        <fullName evidence="3">Uncharacterized protein</fullName>
    </submittedName>
</protein>
<evidence type="ECO:0000256" key="1">
    <source>
        <dbReference type="SAM" id="Coils"/>
    </source>
</evidence>
<keyword evidence="1" id="KW-0175">Coiled coil</keyword>
<feature type="coiled-coil region" evidence="1">
    <location>
        <begin position="145"/>
        <end position="172"/>
    </location>
</feature>
<feature type="compositionally biased region" description="Polar residues" evidence="2">
    <location>
        <begin position="481"/>
        <end position="491"/>
    </location>
</feature>
<dbReference type="AlphaFoldDB" id="A0A9P7AR72"/>
<feature type="region of interest" description="Disordered" evidence="2">
    <location>
        <begin position="424"/>
        <end position="568"/>
    </location>
</feature>
<feature type="compositionally biased region" description="Basic residues" evidence="2">
    <location>
        <begin position="559"/>
        <end position="568"/>
    </location>
</feature>
<organism evidence="3 4">
    <name type="scientific">Suillus plorans</name>
    <dbReference type="NCBI Taxonomy" id="116603"/>
    <lineage>
        <taxon>Eukaryota</taxon>
        <taxon>Fungi</taxon>
        <taxon>Dikarya</taxon>
        <taxon>Basidiomycota</taxon>
        <taxon>Agaricomycotina</taxon>
        <taxon>Agaricomycetes</taxon>
        <taxon>Agaricomycetidae</taxon>
        <taxon>Boletales</taxon>
        <taxon>Suillineae</taxon>
        <taxon>Suillaceae</taxon>
        <taxon>Suillus</taxon>
    </lineage>
</organism>
<feature type="compositionally biased region" description="Pro residues" evidence="2">
    <location>
        <begin position="463"/>
        <end position="479"/>
    </location>
</feature>
<evidence type="ECO:0000313" key="4">
    <source>
        <dbReference type="Proteomes" id="UP000719766"/>
    </source>
</evidence>